<evidence type="ECO:0000259" key="7">
    <source>
        <dbReference type="PROSITE" id="PS51194"/>
    </source>
</evidence>
<feature type="domain" description="Helicase ATP-binding" evidence="6">
    <location>
        <begin position="42"/>
        <end position="198"/>
    </location>
</feature>
<dbReference type="Pfam" id="PF00270">
    <property type="entry name" value="DEAD"/>
    <property type="match status" value="1"/>
</dbReference>
<dbReference type="SUPFAM" id="SSF52540">
    <property type="entry name" value="P-loop containing nucleoside triphosphate hydrolases"/>
    <property type="match status" value="1"/>
</dbReference>
<reference evidence="9" key="1">
    <citation type="journal article" date="2019" name="Int. J. Syst. Evol. Microbiol.">
        <title>The Global Catalogue of Microorganisms (GCM) 10K type strain sequencing project: providing services to taxonomists for standard genome sequencing and annotation.</title>
        <authorList>
            <consortium name="The Broad Institute Genomics Platform"/>
            <consortium name="The Broad Institute Genome Sequencing Center for Infectious Disease"/>
            <person name="Wu L."/>
            <person name="Ma J."/>
        </authorList>
    </citation>
    <scope>NUCLEOTIDE SEQUENCE [LARGE SCALE GENOMIC DNA]</scope>
    <source>
        <strain evidence="9">CAIM 431</strain>
    </source>
</reference>
<gene>
    <name evidence="8" type="ORF">ACFSCS_03210</name>
</gene>
<dbReference type="PANTHER" id="PTHR12131:SF1">
    <property type="entry name" value="ATP-DEPENDENT RNA HELICASE SUPV3L1, MITOCHONDRIAL-RELATED"/>
    <property type="match status" value="1"/>
</dbReference>
<evidence type="ECO:0000313" key="8">
    <source>
        <dbReference type="EMBL" id="MFD1889195.1"/>
    </source>
</evidence>
<dbReference type="PANTHER" id="PTHR12131">
    <property type="entry name" value="ATP-DEPENDENT RNA AND DNA HELICASE"/>
    <property type="match status" value="1"/>
</dbReference>
<dbReference type="Pfam" id="PF00271">
    <property type="entry name" value="Helicase_C"/>
    <property type="match status" value="1"/>
</dbReference>
<evidence type="ECO:0000259" key="6">
    <source>
        <dbReference type="PROSITE" id="PS51192"/>
    </source>
</evidence>
<keyword evidence="2" id="KW-0378">Hydrolase</keyword>
<dbReference type="InterPro" id="IPR014001">
    <property type="entry name" value="Helicase_ATP-bd"/>
</dbReference>
<keyword evidence="4" id="KW-0067">ATP-binding</keyword>
<dbReference type="InterPro" id="IPR027417">
    <property type="entry name" value="P-loop_NTPase"/>
</dbReference>
<keyword evidence="1" id="KW-0547">Nucleotide-binding</keyword>
<sequence>MRLIDQLPALGTDPGPDALYEAFTAWTTSTGISLYPHQEEAVLEILSGNNAIVMTPTGSGKSLIAIAAHFAAIATGGVSFYTAPIKALVSEKFFALCEVFGATNVGMVTGDASVNADAPIICCTAEILANIALREGAEADVTQVVMDEYHFVADPDRGWAWQVGVTELPQAQQILMSATLGDVTELKQDLTRRSGRETAVIADAVRPVPLVYRWALTPIHETVEQIVADDEAPVYIVHSTQAAALERAQALLSVKLVGTEERHRIVEAMGHFRFAGGFGKTLEKLVKAGIGVHHAGMLPRYRRLVETLAQQGLLKVICGTDTLGVGINVPIRTVLFTALTKFDGRRMRTLRSREFHQIAGRAGRAGFDTVGHVVAQAPEHVVENTKALAKAGDDPKKQRKVQRKKPPEGFVNYTEEGFAKLIDSVPETLHARMRITNAMLLNLVERDEDTARAVVHLVEESVKDERTQKQLKRRAVALGRSLLQAGVVTRLDPPEPSGRRYELAESLQDNFALNQPLSAFAMAAFELLDPDSPDYVLDLVSIIEATLEDPMFVLVQQQFKARGEAVAEMKADGYDYEERMEALEDVEWPQPLAELLEHAYEAYRPSHPWITENQLSPKSIVRDMYERAMTFGEYVAHYKIQRSEGLLLRYLSDAYRALRQSVPERFVTEELTDLVEWLGEVIRLTDSSLLDEWEALTDPDADPEDRLKALTHPAEKRHPVTGNARAFKVLVRNAMWRHVELMAYDKVDELAELDAKDPDAVMDADAWDAALGAYWDAHDDMGLDADARGPKMLRIEEFGSHGRAREGGPDQPRTWRVAQIIDDPEHDHDWQLQASIDLEACDEAGELVLHVLGFSRID</sequence>
<dbReference type="GO" id="GO:0004386">
    <property type="term" value="F:helicase activity"/>
    <property type="evidence" value="ECO:0007669"/>
    <property type="project" value="UniProtKB-KW"/>
</dbReference>
<evidence type="ECO:0000256" key="4">
    <source>
        <dbReference type="ARBA" id="ARBA00022840"/>
    </source>
</evidence>
<evidence type="ECO:0000256" key="2">
    <source>
        <dbReference type="ARBA" id="ARBA00022801"/>
    </source>
</evidence>
<evidence type="ECO:0000256" key="3">
    <source>
        <dbReference type="ARBA" id="ARBA00022806"/>
    </source>
</evidence>
<dbReference type="SMART" id="SM00487">
    <property type="entry name" value="DEXDc"/>
    <property type="match status" value="1"/>
</dbReference>
<name>A0ABW4RSD3_9ACTN</name>
<dbReference type="InterPro" id="IPR001650">
    <property type="entry name" value="Helicase_C-like"/>
</dbReference>
<evidence type="ECO:0000256" key="5">
    <source>
        <dbReference type="SAM" id="MobiDB-lite"/>
    </source>
</evidence>
<dbReference type="InterPro" id="IPR050699">
    <property type="entry name" value="RNA-DNA_Helicase"/>
</dbReference>
<feature type="region of interest" description="Disordered" evidence="5">
    <location>
        <begin position="388"/>
        <end position="407"/>
    </location>
</feature>
<dbReference type="EMBL" id="JBHUFZ010000008">
    <property type="protein sequence ID" value="MFD1889195.1"/>
    <property type="molecule type" value="Genomic_DNA"/>
</dbReference>
<dbReference type="InterPro" id="IPR011545">
    <property type="entry name" value="DEAD/DEAH_box_helicase_dom"/>
</dbReference>
<keyword evidence="3 8" id="KW-0347">Helicase</keyword>
<dbReference type="RefSeq" id="WP_343872178.1">
    <property type="nucleotide sequence ID" value="NZ_BAAAIX010000007.1"/>
</dbReference>
<proteinExistence type="predicted"/>
<dbReference type="InterPro" id="IPR021904">
    <property type="entry name" value="DUF3516"/>
</dbReference>
<feature type="domain" description="Helicase C-terminal" evidence="7">
    <location>
        <begin position="222"/>
        <end position="422"/>
    </location>
</feature>
<dbReference type="Proteomes" id="UP001597326">
    <property type="component" value="Unassembled WGS sequence"/>
</dbReference>
<protein>
    <submittedName>
        <fullName evidence="8">DEAD/DEAH box helicase</fullName>
    </submittedName>
</protein>
<evidence type="ECO:0000313" key="9">
    <source>
        <dbReference type="Proteomes" id="UP001597326"/>
    </source>
</evidence>
<organism evidence="8 9">
    <name type="scientific">Luteococcus peritonei</name>
    <dbReference type="NCBI Taxonomy" id="88874"/>
    <lineage>
        <taxon>Bacteria</taxon>
        <taxon>Bacillati</taxon>
        <taxon>Actinomycetota</taxon>
        <taxon>Actinomycetes</taxon>
        <taxon>Propionibacteriales</taxon>
        <taxon>Propionibacteriaceae</taxon>
        <taxon>Luteococcus</taxon>
    </lineage>
</organism>
<dbReference type="SMART" id="SM00490">
    <property type="entry name" value="HELICc"/>
    <property type="match status" value="1"/>
</dbReference>
<accession>A0ABW4RSD3</accession>
<dbReference type="Pfam" id="PF12029">
    <property type="entry name" value="DUF3516"/>
    <property type="match status" value="1"/>
</dbReference>
<comment type="caution">
    <text evidence="8">The sequence shown here is derived from an EMBL/GenBank/DDBJ whole genome shotgun (WGS) entry which is preliminary data.</text>
</comment>
<dbReference type="PROSITE" id="PS51194">
    <property type="entry name" value="HELICASE_CTER"/>
    <property type="match status" value="1"/>
</dbReference>
<evidence type="ECO:0000256" key="1">
    <source>
        <dbReference type="ARBA" id="ARBA00022741"/>
    </source>
</evidence>
<dbReference type="PROSITE" id="PS51192">
    <property type="entry name" value="HELICASE_ATP_BIND_1"/>
    <property type="match status" value="1"/>
</dbReference>
<keyword evidence="9" id="KW-1185">Reference proteome</keyword>
<dbReference type="Gene3D" id="3.40.50.300">
    <property type="entry name" value="P-loop containing nucleotide triphosphate hydrolases"/>
    <property type="match status" value="2"/>
</dbReference>